<proteinExistence type="predicted"/>
<organism evidence="2 3">
    <name type="scientific">Acidipila rosea</name>
    <dbReference type="NCBI Taxonomy" id="768535"/>
    <lineage>
        <taxon>Bacteria</taxon>
        <taxon>Pseudomonadati</taxon>
        <taxon>Acidobacteriota</taxon>
        <taxon>Terriglobia</taxon>
        <taxon>Terriglobales</taxon>
        <taxon>Acidobacteriaceae</taxon>
        <taxon>Acidipila</taxon>
    </lineage>
</organism>
<gene>
    <name evidence="2" type="ORF">C7378_3302</name>
</gene>
<sequence>MFPYRARRSKGNLAVLIVYFLALQLGPAVVGQNLDPTGTRDSTAAIQRILDAPGSIVFIPKGTYLIGSTSPLFLPSHKIVKGQGRRSTILKSSNGISFPIAKWSYEGSIPPYILTITTTKPVLGTLKTFYCPPIGMTCPLTTIYGLFPSSTDFYGAAGIPVGVYISSERPGSGYQGTWSCSVNGGKYSKKATCSATVSYRGLHFKITDPGSYTVPPTDISYASTGGTYAAGYPALAVPSAVLRLGSCKNCIHPTFPVQAQRSALTFTVGSSVRPTASSGTGGTFFIPTNAIQAYDTRSHLSSGAPNPDFNKGAHNTEIRDLTITGDCSYRSCKGTSYGNYLLALRGPSISTSASNIDVVDVDFTNYSNVAIDAGYSANVSFSYDNFTDIGTTVINANCPENLHVNSAKFAGIGWNLDSRMNPAGMADALSTGGVSNCVLGKGNINFVNSTFAPFDSTDAGVPPSYANYDSLLQPFMFGVYNPADSGSPTRSIINGVEFAHNTMIWRNSQGGGLISAFADGMNIHDSRIVGNFPKDVPCGFIEVAGSNLDIYNVTGGCVGFSPGARATPNTFSNITIHNLKVDAHLFSSGNTFNFISFSGFQQKFVNPDGCSISDVHVYDNEATFRYTAGSSDGIAAFGIGSGEGGPSTCAYVNFTFDHNRVEILGATARQSSSLPNAMFVIMGGYEHNGLSNQTIHLKNNSDSGATQHIRVMPPTIGLIRKTAFSDMKVYGDTTSASSLLTQEKSEDCSVRLDSSLKSGPRSAVMGQKQNYPAATSKAYNITCLPL</sequence>
<keyword evidence="3" id="KW-1185">Reference proteome</keyword>
<evidence type="ECO:0000313" key="3">
    <source>
        <dbReference type="Proteomes" id="UP000295210"/>
    </source>
</evidence>
<dbReference type="EMBL" id="SMGK01000007">
    <property type="protein sequence ID" value="TCK70148.1"/>
    <property type="molecule type" value="Genomic_DNA"/>
</dbReference>
<feature type="domain" description="Rhamnogalacturonase A/B/Epimerase-like pectate lyase" evidence="1">
    <location>
        <begin position="33"/>
        <end position="95"/>
    </location>
</feature>
<reference evidence="2 3" key="1">
    <citation type="submission" date="2019-03" db="EMBL/GenBank/DDBJ databases">
        <title>Genomic Encyclopedia of Type Strains, Phase IV (KMG-IV): sequencing the most valuable type-strain genomes for metagenomic binning, comparative biology and taxonomic classification.</title>
        <authorList>
            <person name="Goeker M."/>
        </authorList>
    </citation>
    <scope>NUCLEOTIDE SEQUENCE [LARGE SCALE GENOMIC DNA]</scope>
    <source>
        <strain evidence="2 3">DSM 103428</strain>
    </source>
</reference>
<keyword evidence="2" id="KW-0456">Lyase</keyword>
<dbReference type="InterPro" id="IPR012334">
    <property type="entry name" value="Pectin_lyas_fold"/>
</dbReference>
<evidence type="ECO:0000259" key="1">
    <source>
        <dbReference type="Pfam" id="PF12708"/>
    </source>
</evidence>
<dbReference type="Pfam" id="PF12708">
    <property type="entry name" value="Pect-lyase_RHGA_epim"/>
    <property type="match status" value="1"/>
</dbReference>
<name>A0A4R1KXN3_9BACT</name>
<accession>A0A4R1KXN3</accession>
<protein>
    <submittedName>
        <fullName evidence="2">Pectate lyase-like protein</fullName>
    </submittedName>
</protein>
<dbReference type="GO" id="GO:0016829">
    <property type="term" value="F:lyase activity"/>
    <property type="evidence" value="ECO:0007669"/>
    <property type="project" value="UniProtKB-KW"/>
</dbReference>
<dbReference type="InterPro" id="IPR024535">
    <property type="entry name" value="RHGA/B-epi-like_pectate_lyase"/>
</dbReference>
<dbReference type="Gene3D" id="2.160.20.10">
    <property type="entry name" value="Single-stranded right-handed beta-helix, Pectin lyase-like"/>
    <property type="match status" value="1"/>
</dbReference>
<dbReference type="AlphaFoldDB" id="A0A4R1KXN3"/>
<dbReference type="InterPro" id="IPR011050">
    <property type="entry name" value="Pectin_lyase_fold/virulence"/>
</dbReference>
<comment type="caution">
    <text evidence="2">The sequence shown here is derived from an EMBL/GenBank/DDBJ whole genome shotgun (WGS) entry which is preliminary data.</text>
</comment>
<dbReference type="Proteomes" id="UP000295210">
    <property type="component" value="Unassembled WGS sequence"/>
</dbReference>
<evidence type="ECO:0000313" key="2">
    <source>
        <dbReference type="EMBL" id="TCK70148.1"/>
    </source>
</evidence>
<dbReference type="SUPFAM" id="SSF51126">
    <property type="entry name" value="Pectin lyase-like"/>
    <property type="match status" value="2"/>
</dbReference>